<evidence type="ECO:0000313" key="1">
    <source>
        <dbReference type="EMBL" id="ACJ27828.1"/>
    </source>
</evidence>
<organism evidence="1 2">
    <name type="scientific">Shewanella piezotolerans (strain WP3 / JCM 13877)</name>
    <dbReference type="NCBI Taxonomy" id="225849"/>
    <lineage>
        <taxon>Bacteria</taxon>
        <taxon>Pseudomonadati</taxon>
        <taxon>Pseudomonadota</taxon>
        <taxon>Gammaproteobacteria</taxon>
        <taxon>Alteromonadales</taxon>
        <taxon>Shewanellaceae</taxon>
        <taxon>Shewanella</taxon>
    </lineage>
</organism>
<dbReference type="AlphaFoldDB" id="B8CJ66"/>
<protein>
    <submittedName>
        <fullName evidence="1">Transposase, putative</fullName>
    </submittedName>
</protein>
<sequence length="91" mass="10183">MIKIIAKQKLPRVNAMNAKQVLSKCLSLVTPSMHKTRRQSLFSAIESSMNGGSLSITGLGRDIDSNTLEKHKIKRVDRLCSNVNLHRHDNT</sequence>
<dbReference type="EMBL" id="CP000472">
    <property type="protein sequence ID" value="ACJ27828.1"/>
    <property type="molecule type" value="Genomic_DNA"/>
</dbReference>
<dbReference type="PANTHER" id="PTHR35404">
    <property type="entry name" value="TRANSPOSASE OF TN10"/>
    <property type="match status" value="1"/>
</dbReference>
<dbReference type="STRING" id="225849.swp_1025"/>
<proteinExistence type="predicted"/>
<keyword evidence="2" id="KW-1185">Reference proteome</keyword>
<name>B8CJ66_SHEPW</name>
<reference evidence="1 2" key="1">
    <citation type="journal article" date="2008" name="PLoS ONE">
        <title>Environmental adaptation: genomic analysis of the piezotolerant and psychrotolerant deep-sea iron reducing bacterium Shewanella piezotolerans WP3.</title>
        <authorList>
            <person name="Wang F."/>
            <person name="Wang J."/>
            <person name="Jian H."/>
            <person name="Zhang B."/>
            <person name="Li S."/>
            <person name="Wang F."/>
            <person name="Zeng X."/>
            <person name="Gao L."/>
            <person name="Bartlett D.H."/>
            <person name="Yu J."/>
            <person name="Hu S."/>
            <person name="Xiao X."/>
        </authorList>
    </citation>
    <scope>NUCLEOTIDE SEQUENCE [LARGE SCALE GENOMIC DNA]</scope>
    <source>
        <strain evidence="2">WP3 / JCM 13877</strain>
    </source>
</reference>
<gene>
    <name evidence="1" type="ordered locus">swp_1025</name>
</gene>
<dbReference type="KEGG" id="swp:swp_1025"/>
<dbReference type="eggNOG" id="COG3385">
    <property type="taxonomic scope" value="Bacteria"/>
</dbReference>
<accession>B8CJ66</accession>
<dbReference type="HOGENOM" id="CLU_187726_0_0_6"/>
<dbReference type="Proteomes" id="UP000000753">
    <property type="component" value="Chromosome"/>
</dbReference>
<evidence type="ECO:0000313" key="2">
    <source>
        <dbReference type="Proteomes" id="UP000000753"/>
    </source>
</evidence>
<dbReference type="PANTHER" id="PTHR35404:SF8">
    <property type="entry name" value="TRANSPOSASE OF TN10"/>
    <property type="match status" value="1"/>
</dbReference>